<reference evidence="1" key="1">
    <citation type="journal article" date="2014" name="Front. Microbiol.">
        <title>High frequency of phylogenetically diverse reductive dehalogenase-homologous genes in deep subseafloor sedimentary metagenomes.</title>
        <authorList>
            <person name="Kawai M."/>
            <person name="Futagami T."/>
            <person name="Toyoda A."/>
            <person name="Takaki Y."/>
            <person name="Nishi S."/>
            <person name="Hori S."/>
            <person name="Arai W."/>
            <person name="Tsubouchi T."/>
            <person name="Morono Y."/>
            <person name="Uchiyama I."/>
            <person name="Ito T."/>
            <person name="Fujiyama A."/>
            <person name="Inagaki F."/>
            <person name="Takami H."/>
        </authorList>
    </citation>
    <scope>NUCLEOTIDE SEQUENCE</scope>
    <source>
        <strain evidence="1">Expedition CK06-06</strain>
    </source>
</reference>
<accession>X0SP27</accession>
<evidence type="ECO:0000313" key="1">
    <source>
        <dbReference type="EMBL" id="GAF82848.1"/>
    </source>
</evidence>
<organism evidence="1">
    <name type="scientific">marine sediment metagenome</name>
    <dbReference type="NCBI Taxonomy" id="412755"/>
    <lineage>
        <taxon>unclassified sequences</taxon>
        <taxon>metagenomes</taxon>
        <taxon>ecological metagenomes</taxon>
    </lineage>
</organism>
<protein>
    <submittedName>
        <fullName evidence="1">Uncharacterized protein</fullName>
    </submittedName>
</protein>
<name>X0SP27_9ZZZZ</name>
<dbReference type="EMBL" id="BARS01006072">
    <property type="protein sequence ID" value="GAF82848.1"/>
    <property type="molecule type" value="Genomic_DNA"/>
</dbReference>
<dbReference type="AlphaFoldDB" id="X0SP27"/>
<proteinExistence type="predicted"/>
<comment type="caution">
    <text evidence="1">The sequence shown here is derived from an EMBL/GenBank/DDBJ whole genome shotgun (WGS) entry which is preliminary data.</text>
</comment>
<feature type="non-terminal residue" evidence="1">
    <location>
        <position position="43"/>
    </location>
</feature>
<sequence>MEYDWEFGERIKCSEDEKSQCIALVSQIVSMAKMAKRNGLLAL</sequence>
<gene>
    <name evidence="1" type="ORF">S01H1_11878</name>
</gene>